<dbReference type="OrthoDB" id="964423at2"/>
<reference evidence="4 5" key="1">
    <citation type="submission" date="2018-06" db="EMBL/GenBank/DDBJ databases">
        <title>Spirosoma sp. HMF3257 Genome sequencing and assembly.</title>
        <authorList>
            <person name="Kang H."/>
            <person name="Cha I."/>
            <person name="Kim H."/>
            <person name="Kang J."/>
            <person name="Joh K."/>
        </authorList>
    </citation>
    <scope>NUCLEOTIDE SEQUENCE [LARGE SCALE GENOMIC DNA]</scope>
    <source>
        <strain evidence="4 5">HMF3257</strain>
    </source>
</reference>
<gene>
    <name evidence="4" type="ORF">HMF3257_02415</name>
</gene>
<feature type="domain" description="Transposase IS110-like N-terminal" evidence="2">
    <location>
        <begin position="8"/>
        <end position="151"/>
    </location>
</feature>
<evidence type="ECO:0000259" key="2">
    <source>
        <dbReference type="Pfam" id="PF01548"/>
    </source>
</evidence>
<evidence type="ECO:0000313" key="4">
    <source>
        <dbReference type="EMBL" id="RAI73566.1"/>
    </source>
</evidence>
<dbReference type="PANTHER" id="PTHR33055:SF3">
    <property type="entry name" value="PUTATIVE TRANSPOSASE FOR IS117-RELATED"/>
    <property type="match status" value="1"/>
</dbReference>
<dbReference type="GO" id="GO:0003677">
    <property type="term" value="F:DNA binding"/>
    <property type="evidence" value="ECO:0007669"/>
    <property type="project" value="InterPro"/>
</dbReference>
<evidence type="ECO:0000259" key="3">
    <source>
        <dbReference type="Pfam" id="PF02371"/>
    </source>
</evidence>
<feature type="coiled-coil region" evidence="1">
    <location>
        <begin position="165"/>
        <end position="199"/>
    </location>
</feature>
<name>A0A327NHS0_9BACT</name>
<dbReference type="InterPro" id="IPR047650">
    <property type="entry name" value="Transpos_IS110"/>
</dbReference>
<dbReference type="EMBL" id="QLII01000001">
    <property type="protein sequence ID" value="RAI73566.1"/>
    <property type="molecule type" value="Genomic_DNA"/>
</dbReference>
<dbReference type="GO" id="GO:0006313">
    <property type="term" value="P:DNA transposition"/>
    <property type="evidence" value="ECO:0007669"/>
    <property type="project" value="InterPro"/>
</dbReference>
<dbReference type="Pfam" id="PF01548">
    <property type="entry name" value="DEDD_Tnp_IS110"/>
    <property type="match status" value="1"/>
</dbReference>
<organism evidence="4 5">
    <name type="scientific">Spirosoma telluris</name>
    <dbReference type="NCBI Taxonomy" id="2183553"/>
    <lineage>
        <taxon>Bacteria</taxon>
        <taxon>Pseudomonadati</taxon>
        <taxon>Bacteroidota</taxon>
        <taxon>Cytophagia</taxon>
        <taxon>Cytophagales</taxon>
        <taxon>Cytophagaceae</taxon>
        <taxon>Spirosoma</taxon>
    </lineage>
</organism>
<accession>A0A327NHS0</accession>
<dbReference type="PANTHER" id="PTHR33055">
    <property type="entry name" value="TRANSPOSASE FOR INSERTION SEQUENCE ELEMENT IS1111A"/>
    <property type="match status" value="1"/>
</dbReference>
<dbReference type="InterPro" id="IPR002525">
    <property type="entry name" value="Transp_IS110-like_N"/>
</dbReference>
<protein>
    <submittedName>
        <fullName evidence="4">IS110 family transposase</fullName>
    </submittedName>
</protein>
<feature type="domain" description="Transposase IS116/IS110/IS902 C-terminal" evidence="3">
    <location>
        <begin position="208"/>
        <end position="292"/>
    </location>
</feature>
<dbReference type="RefSeq" id="WP_111340445.1">
    <property type="nucleotide sequence ID" value="NZ_QLII01000001.1"/>
</dbReference>
<dbReference type="InterPro" id="IPR003346">
    <property type="entry name" value="Transposase_20"/>
</dbReference>
<dbReference type="Proteomes" id="UP000249016">
    <property type="component" value="Unassembled WGS sequence"/>
</dbReference>
<keyword evidence="1" id="KW-0175">Coiled coil</keyword>
<keyword evidence="5" id="KW-1185">Reference proteome</keyword>
<sequence>METFTFFIGIDISKATLDWAVVVAGKLLFHYQSSNDQNGIESFTNHLKQQCPETSFGNSLYCMEHTGIYNNHILNTLTLSKANVWVEHPIHIKESLGMIRGKNDKVDAQRIALYAYKNRDEVRLWTPKREVIQQLDRLTATRSRLVKVRKMLQSPLTDSDGFISKKDHKAEKKTCQKTLDALSKDIKQIQTEIANTIASDPYLKELYEYVQSVKGVGPAIATELLIITNEFKAITDPKKLACHAGVVPFVYSSGQYRGKAKTSNKANKPLKALLHNGAMSAIQHCQELKAYYFRKTAEGKNEMLVINNICNKLIHRVYACVQRREKYKDFYSPVVA</sequence>
<dbReference type="AlphaFoldDB" id="A0A327NHS0"/>
<comment type="caution">
    <text evidence="4">The sequence shown here is derived from an EMBL/GenBank/DDBJ whole genome shotgun (WGS) entry which is preliminary data.</text>
</comment>
<evidence type="ECO:0000313" key="5">
    <source>
        <dbReference type="Proteomes" id="UP000249016"/>
    </source>
</evidence>
<proteinExistence type="predicted"/>
<evidence type="ECO:0000256" key="1">
    <source>
        <dbReference type="SAM" id="Coils"/>
    </source>
</evidence>
<dbReference type="Pfam" id="PF02371">
    <property type="entry name" value="Transposase_20"/>
    <property type="match status" value="1"/>
</dbReference>
<dbReference type="GO" id="GO:0004803">
    <property type="term" value="F:transposase activity"/>
    <property type="evidence" value="ECO:0007669"/>
    <property type="project" value="InterPro"/>
</dbReference>
<dbReference type="NCBIfam" id="NF033542">
    <property type="entry name" value="transpos_IS110"/>
    <property type="match status" value="1"/>
</dbReference>